<sequence>MNLMKSKKRLLLITVLALFFSLVLGGCGGKQEIKQGDNVVIAQVNGEDILYNEFYDIYNYTLISKEIDPETEDEEELAYMKEIKEQILEDLITRKVMQQKMEADGYEITDEIMKEAEDSFNSMIEMIGLQMQLQAQFGGDEGAEEKDYKKEAEEYVAGELELMNMTKEDYIKNMAEEIMANNYFEDLTKVVEASEEEIKSFYDKELEISKTDGNGAIDLIKPAQTRVKHILIKIADEDTGEYFNLYTGGKFDEAESFLEEKLAEIKPKAEEVLEKAKNGEDFEALIDEYGEDPGMESEEYKDGYLVDEMSNFELPFKETSLKLEEGEISDLVPTVYGYHIIKAYEKSEEKVYTLEEKRDEIKERLDREKKNEFVEKEIDRWMEEAEIVKYMDRI</sequence>
<evidence type="ECO:0000313" key="4">
    <source>
        <dbReference type="EMBL" id="PQQ66339.1"/>
    </source>
</evidence>
<evidence type="ECO:0000256" key="2">
    <source>
        <dbReference type="SAM" id="Coils"/>
    </source>
</evidence>
<dbReference type="EMBL" id="NEMB01000003">
    <property type="protein sequence ID" value="PQQ66339.1"/>
    <property type="molecule type" value="Genomic_DNA"/>
</dbReference>
<name>A0A2S8R955_9FIRM</name>
<dbReference type="GO" id="GO:0003755">
    <property type="term" value="F:peptidyl-prolyl cis-trans isomerase activity"/>
    <property type="evidence" value="ECO:0007669"/>
    <property type="project" value="UniProtKB-KW"/>
</dbReference>
<dbReference type="AlphaFoldDB" id="A0A2S8R955"/>
<reference evidence="4 5" key="1">
    <citation type="journal article" date="2018" name="Syst. Appl. Microbiol.">
        <title>Characterization and high-quality draft genome sequence of Herbivorax saccincola A7, an anaerobic, alkaliphilic, thermophilic, cellulolytic, and xylanolytic bacterium.</title>
        <authorList>
            <person name="Aikawa S."/>
            <person name="Baramee S."/>
            <person name="Sermsathanaswadi J."/>
            <person name="Thianheng P."/>
            <person name="Tachaapaikoon C."/>
            <person name="Shikata A."/>
            <person name="Waeonukul R."/>
            <person name="Pason P."/>
            <person name="Ratanakhanokchai K."/>
            <person name="Kosugi A."/>
        </authorList>
    </citation>
    <scope>NUCLEOTIDE SEQUENCE [LARGE SCALE GENOMIC DNA]</scope>
    <source>
        <strain evidence="4 5">A7</strain>
    </source>
</reference>
<dbReference type="Gene3D" id="3.10.50.40">
    <property type="match status" value="1"/>
</dbReference>
<dbReference type="Pfam" id="PF13624">
    <property type="entry name" value="SurA_N_3"/>
    <property type="match status" value="1"/>
</dbReference>
<comment type="caution">
    <text evidence="4">The sequence shown here is derived from an EMBL/GenBank/DDBJ whole genome shotgun (WGS) entry which is preliminary data.</text>
</comment>
<keyword evidence="2" id="KW-0175">Coiled coil</keyword>
<proteinExistence type="predicted"/>
<dbReference type="InterPro" id="IPR000297">
    <property type="entry name" value="PPIase_PpiC"/>
</dbReference>
<dbReference type="Gene3D" id="1.10.8.1040">
    <property type="match status" value="1"/>
</dbReference>
<keyword evidence="1" id="KW-0697">Rotamase</keyword>
<feature type="domain" description="PpiC" evidence="3">
    <location>
        <begin position="222"/>
        <end position="345"/>
    </location>
</feature>
<dbReference type="InterPro" id="IPR050245">
    <property type="entry name" value="PrsA_foldase"/>
</dbReference>
<dbReference type="InterPro" id="IPR046357">
    <property type="entry name" value="PPIase_dom_sf"/>
</dbReference>
<organism evidence="4 5">
    <name type="scientific">Acetivibrio saccincola</name>
    <dbReference type="NCBI Taxonomy" id="1677857"/>
    <lineage>
        <taxon>Bacteria</taxon>
        <taxon>Bacillati</taxon>
        <taxon>Bacillota</taxon>
        <taxon>Clostridia</taxon>
        <taxon>Eubacteriales</taxon>
        <taxon>Oscillospiraceae</taxon>
        <taxon>Acetivibrio</taxon>
    </lineage>
</organism>
<dbReference type="OrthoDB" id="14196at2"/>
<dbReference type="SUPFAM" id="SSF54534">
    <property type="entry name" value="FKBP-like"/>
    <property type="match status" value="1"/>
</dbReference>
<dbReference type="InterPro" id="IPR027304">
    <property type="entry name" value="Trigger_fact/SurA_dom_sf"/>
</dbReference>
<dbReference type="Pfam" id="PF13616">
    <property type="entry name" value="Rotamase_3"/>
    <property type="match status" value="1"/>
</dbReference>
<feature type="coiled-coil region" evidence="2">
    <location>
        <begin position="344"/>
        <end position="371"/>
    </location>
</feature>
<evidence type="ECO:0000313" key="5">
    <source>
        <dbReference type="Proteomes" id="UP000239720"/>
    </source>
</evidence>
<evidence type="ECO:0000259" key="3">
    <source>
        <dbReference type="PROSITE" id="PS50198"/>
    </source>
</evidence>
<dbReference type="Proteomes" id="UP000239720">
    <property type="component" value="Unassembled WGS sequence"/>
</dbReference>
<dbReference type="PROSITE" id="PS51257">
    <property type="entry name" value="PROKAR_LIPOPROTEIN"/>
    <property type="match status" value="1"/>
</dbReference>
<protein>
    <recommendedName>
        <fullName evidence="3">PpiC domain-containing protein</fullName>
    </recommendedName>
</protein>
<dbReference type="PANTHER" id="PTHR47245:SF2">
    <property type="entry name" value="PEPTIDYL-PROLYL CIS-TRANS ISOMERASE HP_0175-RELATED"/>
    <property type="match status" value="1"/>
</dbReference>
<dbReference type="PROSITE" id="PS50198">
    <property type="entry name" value="PPIC_PPIASE_2"/>
    <property type="match status" value="1"/>
</dbReference>
<gene>
    <name evidence="4" type="ORF">B9R14_05960</name>
</gene>
<accession>A0A2S8R955</accession>
<dbReference type="SUPFAM" id="SSF109998">
    <property type="entry name" value="Triger factor/SurA peptide-binding domain-like"/>
    <property type="match status" value="1"/>
</dbReference>
<evidence type="ECO:0000256" key="1">
    <source>
        <dbReference type="PROSITE-ProRule" id="PRU00278"/>
    </source>
</evidence>
<dbReference type="PANTHER" id="PTHR47245">
    <property type="entry name" value="PEPTIDYLPROLYL ISOMERASE"/>
    <property type="match status" value="1"/>
</dbReference>
<keyword evidence="1" id="KW-0413">Isomerase</keyword>